<accession>A0ABT7EZ87</accession>
<dbReference type="PANTHER" id="PTHR43265">
    <property type="entry name" value="ESTERASE ESTD"/>
    <property type="match status" value="1"/>
</dbReference>
<dbReference type="InterPro" id="IPR022742">
    <property type="entry name" value="Hydrolase_4"/>
</dbReference>
<dbReference type="PANTHER" id="PTHR43265:SF1">
    <property type="entry name" value="ESTERASE ESTD"/>
    <property type="match status" value="1"/>
</dbReference>
<reference evidence="2 3" key="1">
    <citation type="submission" date="2023-05" db="EMBL/GenBank/DDBJ databases">
        <title>Pseudodonghicola sp. nov.</title>
        <authorList>
            <person name="Huang J."/>
        </authorList>
    </citation>
    <scope>NUCLEOTIDE SEQUENCE [LARGE SCALE GENOMIC DNA]</scope>
    <source>
        <strain evidence="2 3">IC7</strain>
    </source>
</reference>
<dbReference type="Proteomes" id="UP001243757">
    <property type="component" value="Unassembled WGS sequence"/>
</dbReference>
<dbReference type="GO" id="GO:0016787">
    <property type="term" value="F:hydrolase activity"/>
    <property type="evidence" value="ECO:0007669"/>
    <property type="project" value="UniProtKB-KW"/>
</dbReference>
<evidence type="ECO:0000259" key="1">
    <source>
        <dbReference type="Pfam" id="PF12146"/>
    </source>
</evidence>
<comment type="caution">
    <text evidence="2">The sequence shown here is derived from an EMBL/GenBank/DDBJ whole genome shotgun (WGS) entry which is preliminary data.</text>
</comment>
<keyword evidence="3" id="KW-1185">Reference proteome</keyword>
<dbReference type="SUPFAM" id="SSF53474">
    <property type="entry name" value="alpha/beta-Hydrolases"/>
    <property type="match status" value="1"/>
</dbReference>
<dbReference type="InterPro" id="IPR029058">
    <property type="entry name" value="AB_hydrolase_fold"/>
</dbReference>
<evidence type="ECO:0000313" key="2">
    <source>
        <dbReference type="EMBL" id="MDK3017652.1"/>
    </source>
</evidence>
<evidence type="ECO:0000313" key="3">
    <source>
        <dbReference type="Proteomes" id="UP001243757"/>
    </source>
</evidence>
<proteinExistence type="predicted"/>
<feature type="domain" description="Serine aminopeptidase S33" evidence="1">
    <location>
        <begin position="44"/>
        <end position="264"/>
    </location>
</feature>
<keyword evidence="2" id="KW-0378">Hydrolase</keyword>
<dbReference type="Pfam" id="PF12146">
    <property type="entry name" value="Hydrolase_4"/>
    <property type="match status" value="1"/>
</dbReference>
<dbReference type="InterPro" id="IPR053145">
    <property type="entry name" value="AB_hydrolase_Est10"/>
</dbReference>
<protein>
    <submittedName>
        <fullName evidence="2">Alpha/beta fold hydrolase</fullName>
    </submittedName>
</protein>
<sequence length="301" mass="31113">MTLPGPQGPLTGEALLIDAAPAAVVIIPGSGPTDRDGNSPQGMQSDTYKLLAEALATRGISSLRIDKRGMFASAGAIADAEAVTIDVYARDARGWARALAERTGLPCTWLAGHSEGGLVALVAAAGAAPDAAEAPLCGVVLLAAPGRPLGQLMREQLHANPMNGPYLAELDEAIDALEQGAMVDPDTVSAPLRPLFRPGLQRYMIQLFAYDPAAVAGQVQLPVLILQGGRDLQVTLEDAAALAAAMPAARQVTYPAMTHMLKADQPGQPFASYTDPSLPLVPELVEDLVGFVTAPAPDSDG</sequence>
<name>A0ABT7EZ87_9RHOB</name>
<dbReference type="Gene3D" id="3.40.50.1820">
    <property type="entry name" value="alpha/beta hydrolase"/>
    <property type="match status" value="1"/>
</dbReference>
<dbReference type="RefSeq" id="WP_284480470.1">
    <property type="nucleotide sequence ID" value="NZ_JASNJD010000005.1"/>
</dbReference>
<dbReference type="EMBL" id="JASNJD010000005">
    <property type="protein sequence ID" value="MDK3017652.1"/>
    <property type="molecule type" value="Genomic_DNA"/>
</dbReference>
<gene>
    <name evidence="2" type="ORF">QO033_08190</name>
</gene>
<organism evidence="2 3">
    <name type="scientific">Pseudodonghicola flavimaris</name>
    <dbReference type="NCBI Taxonomy" id="3050036"/>
    <lineage>
        <taxon>Bacteria</taxon>
        <taxon>Pseudomonadati</taxon>
        <taxon>Pseudomonadota</taxon>
        <taxon>Alphaproteobacteria</taxon>
        <taxon>Rhodobacterales</taxon>
        <taxon>Paracoccaceae</taxon>
        <taxon>Pseudodonghicola</taxon>
    </lineage>
</organism>